<keyword evidence="7 12" id="KW-0560">Oxidoreductase</keyword>
<dbReference type="GO" id="GO:0020037">
    <property type="term" value="F:heme binding"/>
    <property type="evidence" value="ECO:0007669"/>
    <property type="project" value="InterPro"/>
</dbReference>
<feature type="transmembrane region" description="Helical" evidence="13">
    <location>
        <begin position="12"/>
        <end position="29"/>
    </location>
</feature>
<evidence type="ECO:0000256" key="5">
    <source>
        <dbReference type="ARBA" id="ARBA00022824"/>
    </source>
</evidence>
<keyword evidence="9 12" id="KW-0503">Monooxygenase</keyword>
<keyword evidence="13" id="KW-1133">Transmembrane helix</keyword>
<dbReference type="PRINTS" id="PR00463">
    <property type="entry name" value="EP450I"/>
</dbReference>
<evidence type="ECO:0008006" key="16">
    <source>
        <dbReference type="Google" id="ProtNLM"/>
    </source>
</evidence>
<dbReference type="Pfam" id="PF00067">
    <property type="entry name" value="p450"/>
    <property type="match status" value="1"/>
</dbReference>
<evidence type="ECO:0000256" key="7">
    <source>
        <dbReference type="ARBA" id="ARBA00023002"/>
    </source>
</evidence>
<keyword evidence="11 12" id="KW-0349">Heme</keyword>
<reference evidence="14" key="1">
    <citation type="submission" date="2022-11" db="UniProtKB">
        <authorList>
            <consortium name="EnsemblMetazoa"/>
        </authorList>
    </citation>
    <scope>IDENTIFICATION</scope>
</reference>
<dbReference type="Gene3D" id="1.10.630.10">
    <property type="entry name" value="Cytochrome P450"/>
    <property type="match status" value="1"/>
</dbReference>
<evidence type="ECO:0000313" key="14">
    <source>
        <dbReference type="EnsemblMetazoa" id="XP_038067144.1"/>
    </source>
</evidence>
<dbReference type="InterPro" id="IPR036396">
    <property type="entry name" value="Cyt_P450_sf"/>
</dbReference>
<evidence type="ECO:0000256" key="4">
    <source>
        <dbReference type="ARBA" id="ARBA00022723"/>
    </source>
</evidence>
<comment type="similarity">
    <text evidence="3 12">Belongs to the cytochrome P450 family.</text>
</comment>
<evidence type="ECO:0000256" key="1">
    <source>
        <dbReference type="ARBA" id="ARBA00004524"/>
    </source>
</evidence>
<comment type="cofactor">
    <cofactor evidence="11">
        <name>heme</name>
        <dbReference type="ChEBI" id="CHEBI:30413"/>
    </cofactor>
</comment>
<keyword evidence="4 11" id="KW-0479">Metal-binding</keyword>
<evidence type="ECO:0000256" key="6">
    <source>
        <dbReference type="ARBA" id="ARBA00022848"/>
    </source>
</evidence>
<evidence type="ECO:0000256" key="11">
    <source>
        <dbReference type="PIRSR" id="PIRSR602401-1"/>
    </source>
</evidence>
<evidence type="ECO:0000256" key="12">
    <source>
        <dbReference type="RuleBase" id="RU000461"/>
    </source>
</evidence>
<dbReference type="InterPro" id="IPR008071">
    <property type="entry name" value="Cyt_P450_E_grp-I_CYP2J-like"/>
</dbReference>
<evidence type="ECO:0000313" key="15">
    <source>
        <dbReference type="Proteomes" id="UP000887568"/>
    </source>
</evidence>
<dbReference type="PRINTS" id="PR00385">
    <property type="entry name" value="P450"/>
</dbReference>
<keyword evidence="6" id="KW-0492">Microsome</keyword>
<evidence type="ECO:0000256" key="3">
    <source>
        <dbReference type="ARBA" id="ARBA00010617"/>
    </source>
</evidence>
<accession>A0A914AUF5</accession>
<protein>
    <recommendedName>
        <fullName evidence="16">Cytochrome P450 2U1-like</fullName>
    </recommendedName>
</protein>
<dbReference type="GO" id="GO:0016712">
    <property type="term" value="F:oxidoreductase activity, acting on paired donors, with incorporation or reduction of molecular oxygen, reduced flavin or flavoprotein as one donor, and incorporation of one atom of oxygen"/>
    <property type="evidence" value="ECO:0007669"/>
    <property type="project" value="InterPro"/>
</dbReference>
<organism evidence="14 15">
    <name type="scientific">Patiria miniata</name>
    <name type="common">Bat star</name>
    <name type="synonym">Asterina miniata</name>
    <dbReference type="NCBI Taxonomy" id="46514"/>
    <lineage>
        <taxon>Eukaryota</taxon>
        <taxon>Metazoa</taxon>
        <taxon>Echinodermata</taxon>
        <taxon>Eleutherozoa</taxon>
        <taxon>Asterozoa</taxon>
        <taxon>Asteroidea</taxon>
        <taxon>Valvatacea</taxon>
        <taxon>Valvatida</taxon>
        <taxon>Asterinidae</taxon>
        <taxon>Patiria</taxon>
    </lineage>
</organism>
<dbReference type="PANTHER" id="PTHR24300">
    <property type="entry name" value="CYTOCHROME P450 508A4-RELATED"/>
    <property type="match status" value="1"/>
</dbReference>
<proteinExistence type="inferred from homology"/>
<dbReference type="GO" id="GO:0005789">
    <property type="term" value="C:endoplasmic reticulum membrane"/>
    <property type="evidence" value="ECO:0007669"/>
    <property type="project" value="UniProtKB-SubCell"/>
</dbReference>
<evidence type="ECO:0000256" key="2">
    <source>
        <dbReference type="ARBA" id="ARBA00004586"/>
    </source>
</evidence>
<evidence type="ECO:0000256" key="13">
    <source>
        <dbReference type="SAM" id="Phobius"/>
    </source>
</evidence>
<evidence type="ECO:0000256" key="9">
    <source>
        <dbReference type="ARBA" id="ARBA00023033"/>
    </source>
</evidence>
<keyword evidence="15" id="KW-1185">Reference proteome</keyword>
<dbReference type="OrthoDB" id="1055148at2759"/>
<comment type="subcellular location">
    <subcellularLocation>
        <location evidence="2">Endoplasmic reticulum membrane</location>
    </subcellularLocation>
    <subcellularLocation>
        <location evidence="1">Microsome membrane</location>
    </subcellularLocation>
</comment>
<dbReference type="GO" id="GO:0005506">
    <property type="term" value="F:iron ion binding"/>
    <property type="evidence" value="ECO:0007669"/>
    <property type="project" value="InterPro"/>
</dbReference>
<dbReference type="AlphaFoldDB" id="A0A914AUF5"/>
<dbReference type="EnsemblMetazoa" id="XM_038211216.1">
    <property type="protein sequence ID" value="XP_038067144.1"/>
    <property type="gene ID" value="LOC119737118"/>
</dbReference>
<dbReference type="InterPro" id="IPR017972">
    <property type="entry name" value="Cyt_P450_CS"/>
</dbReference>
<feature type="binding site" description="axial binding residue" evidence="11">
    <location>
        <position position="444"/>
    </location>
    <ligand>
        <name>heme</name>
        <dbReference type="ChEBI" id="CHEBI:30413"/>
    </ligand>
    <ligandPart>
        <name>Fe</name>
        <dbReference type="ChEBI" id="CHEBI:18248"/>
    </ligandPart>
</feature>
<keyword evidence="5" id="KW-0256">Endoplasmic reticulum</keyword>
<dbReference type="SUPFAM" id="SSF48264">
    <property type="entry name" value="Cytochrome P450"/>
    <property type="match status" value="1"/>
</dbReference>
<keyword evidence="13" id="KW-0812">Transmembrane</keyword>
<dbReference type="InterPro" id="IPR050182">
    <property type="entry name" value="Cytochrome_P450_fam2"/>
</dbReference>
<dbReference type="GeneID" id="119737118"/>
<sequence length="499" mass="56168">MDSFSGFGPLDARSILLGLVVFLVLYRFLRRAPLNLPPGPTGWPVLGYLPQLATARDDPHVVFSKLAARYGDIISVNLAGTLVVVLHGYHTIKEAFNLHQLSARPTLYVSERLRPGVGIIASSGEIWTEIRRFSLTVLRGFGVGKSSFEENIATEAKFLIEEWQKEDGSPFDPKHLISSAVSNVICSVVFGERFQYTDDNLQRLLQYSDDILDQVGAGGAIEFSSFLSKLTFLPSIRRYVATARRFNEQIDLMVRAHAVDYDADSLRDLIDTFLKQKEVKESTAGGESKVFTGNNLKKVVGDLFMAGSETTTTTLRWSLLYMMTYPEVQSRVQKELDDVTRRNRFPRMSDRPDLPYTEAVICELQRISTIVPLAVPHCSTEDITFQGYTIPKGAIVLSNLWHDHFDPAVWEEPEAFRPERFRDKDGKLISREELTVFGIGRRICLGEHLARMELFIFFTLLLHEFTFKNPPDAPPVSLQAINGGTWAPLSFKVCAVPRA</sequence>
<dbReference type="PRINTS" id="PR01688">
    <property type="entry name" value="EP450ICYP2J"/>
</dbReference>
<dbReference type="InterPro" id="IPR001128">
    <property type="entry name" value="Cyt_P450"/>
</dbReference>
<keyword evidence="8 11" id="KW-0408">Iron</keyword>
<dbReference type="FunFam" id="1.10.630.10:FF:000004">
    <property type="entry name" value="cytochrome P450 2D15 isoform X1"/>
    <property type="match status" value="1"/>
</dbReference>
<name>A0A914AUF5_PATMI</name>
<dbReference type="PROSITE" id="PS00086">
    <property type="entry name" value="CYTOCHROME_P450"/>
    <property type="match status" value="1"/>
</dbReference>
<evidence type="ECO:0000256" key="8">
    <source>
        <dbReference type="ARBA" id="ARBA00023004"/>
    </source>
</evidence>
<keyword evidence="10 13" id="KW-0472">Membrane</keyword>
<evidence type="ECO:0000256" key="10">
    <source>
        <dbReference type="ARBA" id="ARBA00023136"/>
    </source>
</evidence>
<dbReference type="RefSeq" id="XP_038067144.1">
    <property type="nucleotide sequence ID" value="XM_038211216.1"/>
</dbReference>
<dbReference type="InterPro" id="IPR002401">
    <property type="entry name" value="Cyt_P450_E_grp-I"/>
</dbReference>
<dbReference type="Proteomes" id="UP000887568">
    <property type="component" value="Unplaced"/>
</dbReference>